<feature type="transmembrane region" description="Helical" evidence="2">
    <location>
        <begin position="12"/>
        <end position="30"/>
    </location>
</feature>
<reference evidence="3 4" key="1">
    <citation type="submission" date="2018-06" db="EMBL/GenBank/DDBJ databases">
        <authorList>
            <consortium name="Pathogen Informatics"/>
            <person name="Doyle S."/>
        </authorList>
    </citation>
    <scope>NUCLEOTIDE SEQUENCE [LARGE SCALE GENOMIC DNA]</scope>
    <source>
        <strain evidence="3 4">NCTC9962</strain>
    </source>
</reference>
<dbReference type="AlphaFoldDB" id="A0A377B970"/>
<evidence type="ECO:0000313" key="3">
    <source>
        <dbReference type="EMBL" id="STL54964.1"/>
    </source>
</evidence>
<evidence type="ECO:0000256" key="1">
    <source>
        <dbReference type="SAM" id="MobiDB-lite"/>
    </source>
</evidence>
<keyword evidence="2" id="KW-0472">Membrane</keyword>
<dbReference type="EMBL" id="UGED01000009">
    <property type="protein sequence ID" value="STL54964.1"/>
    <property type="molecule type" value="Genomic_DNA"/>
</dbReference>
<keyword evidence="2" id="KW-0812">Transmembrane</keyword>
<evidence type="ECO:0000313" key="4">
    <source>
        <dbReference type="Proteomes" id="UP000254052"/>
    </source>
</evidence>
<gene>
    <name evidence="3" type="primary">yodA_3</name>
    <name evidence="3" type="ORF">NCTC9962_04374</name>
</gene>
<accession>A0A377B970</accession>
<name>A0A377B970_ECOLX</name>
<evidence type="ECO:0000256" key="2">
    <source>
        <dbReference type="SAM" id="Phobius"/>
    </source>
</evidence>
<dbReference type="Proteomes" id="UP000254052">
    <property type="component" value="Unassembled WGS sequence"/>
</dbReference>
<keyword evidence="2" id="KW-1133">Transmembrane helix</keyword>
<sequence>MTLEETVLAIRLHKLAVALGVFIVSAPAFSHGHHSHGKPLTEVEQKAANGVFDDANVQKPNAQ</sequence>
<proteinExistence type="predicted"/>
<protein>
    <submittedName>
        <fullName evidence="3">Metal ABC transporter substrate binding protein</fullName>
    </submittedName>
</protein>
<organism evidence="3 4">
    <name type="scientific">Escherichia coli</name>
    <dbReference type="NCBI Taxonomy" id="562"/>
    <lineage>
        <taxon>Bacteria</taxon>
        <taxon>Pseudomonadati</taxon>
        <taxon>Pseudomonadota</taxon>
        <taxon>Gammaproteobacteria</taxon>
        <taxon>Enterobacterales</taxon>
        <taxon>Enterobacteriaceae</taxon>
        <taxon>Escherichia</taxon>
    </lineage>
</organism>
<feature type="region of interest" description="Disordered" evidence="1">
    <location>
        <begin position="30"/>
        <end position="63"/>
    </location>
</feature>